<dbReference type="AlphaFoldDB" id="A0A9Q9UV37"/>
<dbReference type="Proteomes" id="UP000494172">
    <property type="component" value="Unassembled WGS sequence"/>
</dbReference>
<gene>
    <name evidence="2" type="ORF">BAR24066_07375</name>
</gene>
<feature type="region of interest" description="Disordered" evidence="1">
    <location>
        <begin position="1"/>
        <end position="20"/>
    </location>
</feature>
<dbReference type="RefSeq" id="WP_174994742.1">
    <property type="nucleotide sequence ID" value="NZ_CABVPX010000063.1"/>
</dbReference>
<reference evidence="2 3" key="1">
    <citation type="submission" date="2019-09" db="EMBL/GenBank/DDBJ databases">
        <authorList>
            <person name="Depoorter E."/>
        </authorList>
    </citation>
    <scope>NUCLEOTIDE SEQUENCE [LARGE SCALE GENOMIC DNA]</scope>
    <source>
        <strain evidence="2">LMG 24066</strain>
    </source>
</reference>
<sequence length="64" mass="7265">MNTHIPDEPTFLDDDGPLEPPQHVCTLRLADVLAGFSDDALADWPGEIAERERERRRQAHVESK</sequence>
<accession>A0A9Q9UV37</accession>
<evidence type="ECO:0000256" key="1">
    <source>
        <dbReference type="SAM" id="MobiDB-lite"/>
    </source>
</evidence>
<protein>
    <submittedName>
        <fullName evidence="2">Uncharacterized protein</fullName>
    </submittedName>
</protein>
<evidence type="ECO:0000313" key="2">
    <source>
        <dbReference type="EMBL" id="VWC46099.1"/>
    </source>
</evidence>
<comment type="caution">
    <text evidence="2">The sequence shown here is derived from an EMBL/GenBank/DDBJ whole genome shotgun (WGS) entry which is preliminary data.</text>
</comment>
<proteinExistence type="predicted"/>
<organism evidence="2 3">
    <name type="scientific">Burkholderia arboris</name>
    <dbReference type="NCBI Taxonomy" id="488730"/>
    <lineage>
        <taxon>Bacteria</taxon>
        <taxon>Pseudomonadati</taxon>
        <taxon>Pseudomonadota</taxon>
        <taxon>Betaproteobacteria</taxon>
        <taxon>Burkholderiales</taxon>
        <taxon>Burkholderiaceae</taxon>
        <taxon>Burkholderia</taxon>
        <taxon>Burkholderia cepacia complex</taxon>
    </lineage>
</organism>
<name>A0A9Q9UV37_9BURK</name>
<dbReference type="EMBL" id="CABVPX010000063">
    <property type="protein sequence ID" value="VWC46099.1"/>
    <property type="molecule type" value="Genomic_DNA"/>
</dbReference>
<evidence type="ECO:0000313" key="3">
    <source>
        <dbReference type="Proteomes" id="UP000494172"/>
    </source>
</evidence>